<dbReference type="NCBIfam" id="NF008528">
    <property type="entry name" value="PRK11463.1-2"/>
    <property type="match status" value="1"/>
</dbReference>
<gene>
    <name evidence="3" type="ORF">MNBD_GAMMA16-1385</name>
</gene>
<feature type="transmembrane region" description="Helical" evidence="2">
    <location>
        <begin position="5"/>
        <end position="21"/>
    </location>
</feature>
<keyword evidence="2" id="KW-0472">Membrane</keyword>
<name>A0A3B0Z657_9ZZZZ</name>
<dbReference type="Pfam" id="PF04186">
    <property type="entry name" value="FxsA"/>
    <property type="match status" value="1"/>
</dbReference>
<protein>
    <submittedName>
        <fullName evidence="3">FxsA protein</fullName>
    </submittedName>
</protein>
<feature type="compositionally biased region" description="Basic and acidic residues" evidence="1">
    <location>
        <begin position="126"/>
        <end position="142"/>
    </location>
</feature>
<feature type="transmembrane region" description="Helical" evidence="2">
    <location>
        <begin position="76"/>
        <end position="101"/>
    </location>
</feature>
<proteinExistence type="predicted"/>
<dbReference type="AlphaFoldDB" id="A0A3B0Z657"/>
<evidence type="ECO:0000313" key="3">
    <source>
        <dbReference type="EMBL" id="VAW83673.1"/>
    </source>
</evidence>
<dbReference type="InterPro" id="IPR007313">
    <property type="entry name" value="FxsA"/>
</dbReference>
<keyword evidence="2" id="KW-1133">Transmembrane helix</keyword>
<organism evidence="3">
    <name type="scientific">hydrothermal vent metagenome</name>
    <dbReference type="NCBI Taxonomy" id="652676"/>
    <lineage>
        <taxon>unclassified sequences</taxon>
        <taxon>metagenomes</taxon>
        <taxon>ecological metagenomes</taxon>
    </lineage>
</organism>
<dbReference type="EMBL" id="UOFO01000021">
    <property type="protein sequence ID" value="VAW83673.1"/>
    <property type="molecule type" value="Genomic_DNA"/>
</dbReference>
<dbReference type="PANTHER" id="PTHR35335">
    <property type="entry name" value="UPF0716 PROTEIN FXSA"/>
    <property type="match status" value="1"/>
</dbReference>
<accession>A0A3B0Z657</accession>
<dbReference type="GO" id="GO:0016020">
    <property type="term" value="C:membrane"/>
    <property type="evidence" value="ECO:0007669"/>
    <property type="project" value="InterPro"/>
</dbReference>
<sequence>MFRYLILLFLLVPLIEIYLLIEIGSAIGAVATIFLVLFTAVVGAYLLRLQGLATFQRVQKNLSEGVLPAQELIEGLILLIAGALLLTPGFFTDIVGFVFLVPAARKWISLKAMERSIVAAGSTKSKPPEGPRTLEGDFHRDN</sequence>
<feature type="region of interest" description="Disordered" evidence="1">
    <location>
        <begin position="121"/>
        <end position="142"/>
    </location>
</feature>
<reference evidence="3" key="1">
    <citation type="submission" date="2018-06" db="EMBL/GenBank/DDBJ databases">
        <authorList>
            <person name="Zhirakovskaya E."/>
        </authorList>
    </citation>
    <scope>NUCLEOTIDE SEQUENCE</scope>
</reference>
<keyword evidence="2" id="KW-0812">Transmembrane</keyword>
<evidence type="ECO:0000256" key="2">
    <source>
        <dbReference type="SAM" id="Phobius"/>
    </source>
</evidence>
<evidence type="ECO:0000256" key="1">
    <source>
        <dbReference type="SAM" id="MobiDB-lite"/>
    </source>
</evidence>
<dbReference type="PANTHER" id="PTHR35335:SF1">
    <property type="entry name" value="UPF0716 PROTEIN FXSA"/>
    <property type="match status" value="1"/>
</dbReference>
<feature type="transmembrane region" description="Helical" evidence="2">
    <location>
        <begin position="27"/>
        <end position="47"/>
    </location>
</feature>